<gene>
    <name evidence="3" type="ORF">SAMN04488056_112152</name>
</gene>
<name>A0A1I5JYV5_9HYPH</name>
<reference evidence="3 4" key="1">
    <citation type="submission" date="2016-10" db="EMBL/GenBank/DDBJ databases">
        <authorList>
            <person name="de Groot N.N."/>
        </authorList>
    </citation>
    <scope>NUCLEOTIDE SEQUENCE [LARGE SCALE GENOMIC DNA]</scope>
    <source>
        <strain evidence="3 4">CGMCC 1.9157</strain>
    </source>
</reference>
<dbReference type="RefSeq" id="WP_090074831.1">
    <property type="nucleotide sequence ID" value="NZ_FOVR01000012.1"/>
</dbReference>
<dbReference type="GO" id="GO:0003677">
    <property type="term" value="F:DNA binding"/>
    <property type="evidence" value="ECO:0007669"/>
    <property type="project" value="UniProtKB-KW"/>
</dbReference>
<dbReference type="OrthoDB" id="407979at2"/>
<dbReference type="Pfam" id="PF01381">
    <property type="entry name" value="HTH_3"/>
    <property type="match status" value="1"/>
</dbReference>
<feature type="domain" description="HTH cro/C1-type" evidence="2">
    <location>
        <begin position="68"/>
        <end position="122"/>
    </location>
</feature>
<dbReference type="SMART" id="SM00530">
    <property type="entry name" value="HTH_XRE"/>
    <property type="match status" value="1"/>
</dbReference>
<sequence>MAVPNIIYDEAGRPSKVELSWEDYLALDPSAADITLSDEELYDKAKAEDGEYFPSSLVDDLLNGENPVKVYRKYRGITQRQLADSVGVKQEMISQIESGKRKGSIDTIKALADILGVDVDDLV</sequence>
<keyword evidence="1 3" id="KW-0238">DNA-binding</keyword>
<evidence type="ECO:0000313" key="3">
    <source>
        <dbReference type="EMBL" id="SFO77516.1"/>
    </source>
</evidence>
<dbReference type="CDD" id="cd00093">
    <property type="entry name" value="HTH_XRE"/>
    <property type="match status" value="1"/>
</dbReference>
<evidence type="ECO:0000313" key="4">
    <source>
        <dbReference type="Proteomes" id="UP000199236"/>
    </source>
</evidence>
<organism evidence="3 4">
    <name type="scientific">Cohaesibacter marisflavi</name>
    <dbReference type="NCBI Taxonomy" id="655353"/>
    <lineage>
        <taxon>Bacteria</taxon>
        <taxon>Pseudomonadati</taxon>
        <taxon>Pseudomonadota</taxon>
        <taxon>Alphaproteobacteria</taxon>
        <taxon>Hyphomicrobiales</taxon>
        <taxon>Cohaesibacteraceae</taxon>
    </lineage>
</organism>
<dbReference type="PANTHER" id="PTHR46558:SF4">
    <property type="entry name" value="DNA-BIDING PHAGE PROTEIN"/>
    <property type="match status" value="1"/>
</dbReference>
<dbReference type="Proteomes" id="UP000199236">
    <property type="component" value="Unassembled WGS sequence"/>
</dbReference>
<dbReference type="AlphaFoldDB" id="A0A1I5JYV5"/>
<evidence type="ECO:0000259" key="2">
    <source>
        <dbReference type="PROSITE" id="PS50943"/>
    </source>
</evidence>
<dbReference type="PROSITE" id="PS50943">
    <property type="entry name" value="HTH_CROC1"/>
    <property type="match status" value="1"/>
</dbReference>
<proteinExistence type="predicted"/>
<dbReference type="EMBL" id="FOVR01000012">
    <property type="protein sequence ID" value="SFO77516.1"/>
    <property type="molecule type" value="Genomic_DNA"/>
</dbReference>
<dbReference type="InterPro" id="IPR010982">
    <property type="entry name" value="Lambda_DNA-bd_dom_sf"/>
</dbReference>
<protein>
    <submittedName>
        <fullName evidence="3">DNA-binding transcriptional regulator, XRE-family HTH domain</fullName>
    </submittedName>
</protein>
<dbReference type="SUPFAM" id="SSF47413">
    <property type="entry name" value="lambda repressor-like DNA-binding domains"/>
    <property type="match status" value="1"/>
</dbReference>
<dbReference type="STRING" id="655353.SAMN04488056_112152"/>
<dbReference type="PANTHER" id="PTHR46558">
    <property type="entry name" value="TRACRIPTIONAL REGULATORY PROTEIN-RELATED-RELATED"/>
    <property type="match status" value="1"/>
</dbReference>
<keyword evidence="4" id="KW-1185">Reference proteome</keyword>
<accession>A0A1I5JYV5</accession>
<dbReference type="InterPro" id="IPR001387">
    <property type="entry name" value="Cro/C1-type_HTH"/>
</dbReference>
<dbReference type="Gene3D" id="1.10.260.40">
    <property type="entry name" value="lambda repressor-like DNA-binding domains"/>
    <property type="match status" value="1"/>
</dbReference>
<evidence type="ECO:0000256" key="1">
    <source>
        <dbReference type="ARBA" id="ARBA00023125"/>
    </source>
</evidence>